<proteinExistence type="predicted"/>
<dbReference type="Pfam" id="PF13692">
    <property type="entry name" value="Glyco_trans_1_4"/>
    <property type="match status" value="1"/>
</dbReference>
<dbReference type="Gene3D" id="3.40.50.2000">
    <property type="entry name" value="Glycogen Phosphorylase B"/>
    <property type="match status" value="2"/>
</dbReference>
<sequence length="376" mass="41651">MPGQKYPPVAVILGSRESQAPAYGLENSAAVRALQNLTEVLIVRVAEGQDPLADRLVGRVASLLGREYTTTHTLFSSAKTSLRARSQVADLQGVAALISLAPPTETIMISGKIPVIQVADSSFGTRLRAEKRRGGGISRLMSVQGRILEKASASGVSLFAVANRWIKDVLIDDLNIPSSKVEVVPMGSFVGESKIIRPTRITDRDVLKLLFVSEDWNRDGGPMILDLYERLVKVRKVQLCIVGDSPEDLLYEIRRVPAPSSYDEAAKVYIEHDVLLVPVAAGKDALVTDALYCGLPVLGEQVEGIASLVRHDRSGWLYRTDMFQQNSYKRLQFMKAVDIDNASLWAVRDVRERLNWDSWARRLLQLVRYLNGQGER</sequence>
<dbReference type="RefSeq" id="WP_094757553.1">
    <property type="nucleotide sequence ID" value="NZ_LR134479.1"/>
</dbReference>
<dbReference type="EMBL" id="LR134479">
    <property type="protein sequence ID" value="VEI23883.1"/>
    <property type="molecule type" value="Genomic_DNA"/>
</dbReference>
<reference evidence="1 2" key="1">
    <citation type="submission" date="2018-12" db="EMBL/GenBank/DDBJ databases">
        <authorList>
            <consortium name="Pathogen Informatics"/>
        </authorList>
    </citation>
    <scope>NUCLEOTIDE SEQUENCE [LARGE SCALE GENOMIC DNA]</scope>
    <source>
        <strain evidence="1 2">NCTC10207</strain>
    </source>
</reference>
<dbReference type="AlphaFoldDB" id="A0A7Z9A550"/>
<organism evidence="1 2">
    <name type="scientific">Rothia aeria</name>
    <dbReference type="NCBI Taxonomy" id="172042"/>
    <lineage>
        <taxon>Bacteria</taxon>
        <taxon>Bacillati</taxon>
        <taxon>Actinomycetota</taxon>
        <taxon>Actinomycetes</taxon>
        <taxon>Micrococcales</taxon>
        <taxon>Micrococcaceae</taxon>
        <taxon>Rothia</taxon>
    </lineage>
</organism>
<name>A0A7Z9A550_9MICC</name>
<gene>
    <name evidence="1" type="ORF">NCTC10207_01785</name>
</gene>
<evidence type="ECO:0000313" key="1">
    <source>
        <dbReference type="EMBL" id="VEI23883.1"/>
    </source>
</evidence>
<evidence type="ECO:0000313" key="2">
    <source>
        <dbReference type="Proteomes" id="UP000282386"/>
    </source>
</evidence>
<protein>
    <recommendedName>
        <fullName evidence="3">Glycosyltransferase</fullName>
    </recommendedName>
</protein>
<accession>A0A7Z9A550</accession>
<dbReference type="SUPFAM" id="SSF53756">
    <property type="entry name" value="UDP-Glycosyltransferase/glycogen phosphorylase"/>
    <property type="match status" value="1"/>
</dbReference>
<evidence type="ECO:0008006" key="3">
    <source>
        <dbReference type="Google" id="ProtNLM"/>
    </source>
</evidence>
<dbReference type="Proteomes" id="UP000282386">
    <property type="component" value="Chromosome"/>
</dbReference>